<keyword evidence="11" id="KW-1185">Reference proteome</keyword>
<keyword evidence="6" id="KW-0564">Palmitate</keyword>
<dbReference type="PANTHER" id="PTHR35789:SF1">
    <property type="entry name" value="SPORE GERMINATION PROTEIN B3"/>
    <property type="match status" value="1"/>
</dbReference>
<dbReference type="EMBL" id="WHOC01000076">
    <property type="protein sequence ID" value="NOU87210.1"/>
    <property type="molecule type" value="Genomic_DNA"/>
</dbReference>
<evidence type="ECO:0000256" key="4">
    <source>
        <dbReference type="ARBA" id="ARBA00022729"/>
    </source>
</evidence>
<accession>A0ABX1Z1C8</accession>
<evidence type="ECO:0000256" key="2">
    <source>
        <dbReference type="ARBA" id="ARBA00007886"/>
    </source>
</evidence>
<evidence type="ECO:0000256" key="6">
    <source>
        <dbReference type="ARBA" id="ARBA00023139"/>
    </source>
</evidence>
<feature type="domain" description="Spore germination GerAC-like C-terminal" evidence="8">
    <location>
        <begin position="209"/>
        <end position="379"/>
    </location>
</feature>
<evidence type="ECO:0000256" key="3">
    <source>
        <dbReference type="ARBA" id="ARBA00022544"/>
    </source>
</evidence>
<dbReference type="Gene3D" id="3.30.300.210">
    <property type="entry name" value="Nutrient germinant receptor protein C, domain 3"/>
    <property type="match status" value="1"/>
</dbReference>
<keyword evidence="4" id="KW-0732">Signal</keyword>
<dbReference type="InterPro" id="IPR038501">
    <property type="entry name" value="Spore_GerAC_C_sf"/>
</dbReference>
<dbReference type="InterPro" id="IPR046953">
    <property type="entry name" value="Spore_GerAC-like_C"/>
</dbReference>
<dbReference type="PANTHER" id="PTHR35789">
    <property type="entry name" value="SPORE GERMINATION PROTEIN B3"/>
    <property type="match status" value="1"/>
</dbReference>
<dbReference type="InterPro" id="IPR057336">
    <property type="entry name" value="GerAC_N"/>
</dbReference>
<comment type="similarity">
    <text evidence="2">Belongs to the GerABKC lipoprotein family.</text>
</comment>
<evidence type="ECO:0000313" key="11">
    <source>
        <dbReference type="Proteomes" id="UP000658690"/>
    </source>
</evidence>
<keyword evidence="3" id="KW-0309">Germination</keyword>
<name>A0ABX1Z1C8_9BACL</name>
<proteinExistence type="inferred from homology"/>
<sequence length="382" mass="42678">MADGKKGGTAGMRRILLLWLIAILPLSGCNYHNELKNLQLIYATSLDMNDKNEIVTTVTIQTPGGKERSAPVHEVLSATGPTLQESLFKKIGMQIAGPIGTSKNQVMLIGEKLARKDLTEILDSTFRNSNDPMLAKVAIVRGNASGLIRLDRIGSATAGEYLRKILKSAKYETAIPSVTLHSLYPVLHDQGRDSVIPLISRLKDKAVVDGVALMNQRKYTGYFLTPEQSSLFLLMSGLKGNICVITRNMEESGSKNDPSQYLSLNILKLKRNKHVWVDAEGQIRVQLHLKMKASVVEYTKDDLADKQKIIQLNKHFSELLTHEAQDICKLLLRSRSDAFGIGRDIMAFYPNEWKRMNWETVYPETDFQVSTEVDIVSHGIIN</sequence>
<dbReference type="InterPro" id="IPR008844">
    <property type="entry name" value="Spore_GerAC-like"/>
</dbReference>
<organism evidence="10 11">
    <name type="scientific">Paenibacillus germinis</name>
    <dbReference type="NCBI Taxonomy" id="2654979"/>
    <lineage>
        <taxon>Bacteria</taxon>
        <taxon>Bacillati</taxon>
        <taxon>Bacillota</taxon>
        <taxon>Bacilli</taxon>
        <taxon>Bacillales</taxon>
        <taxon>Paenibacillaceae</taxon>
        <taxon>Paenibacillus</taxon>
    </lineage>
</organism>
<dbReference type="Pfam" id="PF05504">
    <property type="entry name" value="Spore_GerAC"/>
    <property type="match status" value="1"/>
</dbReference>
<evidence type="ECO:0000256" key="7">
    <source>
        <dbReference type="ARBA" id="ARBA00023288"/>
    </source>
</evidence>
<comment type="subcellular location">
    <subcellularLocation>
        <location evidence="1">Membrane</location>
        <topology evidence="1">Lipid-anchor</topology>
    </subcellularLocation>
</comment>
<keyword evidence="7" id="KW-0449">Lipoprotein</keyword>
<evidence type="ECO:0000256" key="5">
    <source>
        <dbReference type="ARBA" id="ARBA00023136"/>
    </source>
</evidence>
<evidence type="ECO:0000256" key="1">
    <source>
        <dbReference type="ARBA" id="ARBA00004635"/>
    </source>
</evidence>
<evidence type="ECO:0000313" key="10">
    <source>
        <dbReference type="EMBL" id="NOU87210.1"/>
    </source>
</evidence>
<keyword evidence="5" id="KW-0472">Membrane</keyword>
<gene>
    <name evidence="10" type="ORF">GC102_15660</name>
</gene>
<evidence type="ECO:0000259" key="9">
    <source>
        <dbReference type="Pfam" id="PF25198"/>
    </source>
</evidence>
<evidence type="ECO:0000259" key="8">
    <source>
        <dbReference type="Pfam" id="PF05504"/>
    </source>
</evidence>
<protein>
    <submittedName>
        <fullName evidence="10">Ger(X)C family spore germination protein</fullName>
    </submittedName>
</protein>
<dbReference type="Pfam" id="PF25198">
    <property type="entry name" value="Spore_GerAC_N"/>
    <property type="match status" value="1"/>
</dbReference>
<reference evidence="10 11" key="1">
    <citation type="submission" date="2019-10" db="EMBL/GenBank/DDBJ databases">
        <title>Description of Paenibacillus choica sp. nov.</title>
        <authorList>
            <person name="Carlier A."/>
            <person name="Qi S."/>
        </authorList>
    </citation>
    <scope>NUCLEOTIDE SEQUENCE [LARGE SCALE GENOMIC DNA]</scope>
    <source>
        <strain evidence="10 11">LMG 31460</strain>
    </source>
</reference>
<comment type="caution">
    <text evidence="10">The sequence shown here is derived from an EMBL/GenBank/DDBJ whole genome shotgun (WGS) entry which is preliminary data.</text>
</comment>
<feature type="domain" description="Spore germination protein N-terminal" evidence="9">
    <location>
        <begin position="33"/>
        <end position="200"/>
    </location>
</feature>
<dbReference type="NCBIfam" id="TIGR02887">
    <property type="entry name" value="spore_ger_x_C"/>
    <property type="match status" value="1"/>
</dbReference>
<dbReference type="Proteomes" id="UP000658690">
    <property type="component" value="Unassembled WGS sequence"/>
</dbReference>